<dbReference type="EMBL" id="ML213607">
    <property type="protein sequence ID" value="TFK37536.1"/>
    <property type="molecule type" value="Genomic_DNA"/>
</dbReference>
<protein>
    <submittedName>
        <fullName evidence="2">Uncharacterized protein</fullName>
    </submittedName>
</protein>
<accession>A0A5C3LZK6</accession>
<sequence length="184" mass="18668">MRMFSYSSPVLYTTTTMKSTFQWLVISSWLFALSTAQITYTIEPISPSSDSSTTSGTHSLSIVRPSGIPHTATTDPFSSLPPPPSTTLSTPSDSVTPIGPITTGIPNSVSTASGVSSALSSSASAGVSSGVFSSVSAAISSALANSTASTTAAGNSGNSLEFGNKLFYLGAAFMGVTLGYELIL</sequence>
<evidence type="ECO:0000313" key="3">
    <source>
        <dbReference type="Proteomes" id="UP000308652"/>
    </source>
</evidence>
<feature type="region of interest" description="Disordered" evidence="1">
    <location>
        <begin position="44"/>
        <end position="101"/>
    </location>
</feature>
<organism evidence="2 3">
    <name type="scientific">Crucibulum laeve</name>
    <dbReference type="NCBI Taxonomy" id="68775"/>
    <lineage>
        <taxon>Eukaryota</taxon>
        <taxon>Fungi</taxon>
        <taxon>Dikarya</taxon>
        <taxon>Basidiomycota</taxon>
        <taxon>Agaricomycotina</taxon>
        <taxon>Agaricomycetes</taxon>
        <taxon>Agaricomycetidae</taxon>
        <taxon>Agaricales</taxon>
        <taxon>Agaricineae</taxon>
        <taxon>Nidulariaceae</taxon>
        <taxon>Crucibulum</taxon>
    </lineage>
</organism>
<reference evidence="2 3" key="1">
    <citation type="journal article" date="2019" name="Nat. Ecol. Evol.">
        <title>Megaphylogeny resolves global patterns of mushroom evolution.</title>
        <authorList>
            <person name="Varga T."/>
            <person name="Krizsan K."/>
            <person name="Foldi C."/>
            <person name="Dima B."/>
            <person name="Sanchez-Garcia M."/>
            <person name="Sanchez-Ramirez S."/>
            <person name="Szollosi G.J."/>
            <person name="Szarkandi J.G."/>
            <person name="Papp V."/>
            <person name="Albert L."/>
            <person name="Andreopoulos W."/>
            <person name="Angelini C."/>
            <person name="Antonin V."/>
            <person name="Barry K.W."/>
            <person name="Bougher N.L."/>
            <person name="Buchanan P."/>
            <person name="Buyck B."/>
            <person name="Bense V."/>
            <person name="Catcheside P."/>
            <person name="Chovatia M."/>
            <person name="Cooper J."/>
            <person name="Damon W."/>
            <person name="Desjardin D."/>
            <person name="Finy P."/>
            <person name="Geml J."/>
            <person name="Haridas S."/>
            <person name="Hughes K."/>
            <person name="Justo A."/>
            <person name="Karasinski D."/>
            <person name="Kautmanova I."/>
            <person name="Kiss B."/>
            <person name="Kocsube S."/>
            <person name="Kotiranta H."/>
            <person name="LaButti K.M."/>
            <person name="Lechner B.E."/>
            <person name="Liimatainen K."/>
            <person name="Lipzen A."/>
            <person name="Lukacs Z."/>
            <person name="Mihaltcheva S."/>
            <person name="Morgado L.N."/>
            <person name="Niskanen T."/>
            <person name="Noordeloos M.E."/>
            <person name="Ohm R.A."/>
            <person name="Ortiz-Santana B."/>
            <person name="Ovrebo C."/>
            <person name="Racz N."/>
            <person name="Riley R."/>
            <person name="Savchenko A."/>
            <person name="Shiryaev A."/>
            <person name="Soop K."/>
            <person name="Spirin V."/>
            <person name="Szebenyi C."/>
            <person name="Tomsovsky M."/>
            <person name="Tulloss R.E."/>
            <person name="Uehling J."/>
            <person name="Grigoriev I.V."/>
            <person name="Vagvolgyi C."/>
            <person name="Papp T."/>
            <person name="Martin F.M."/>
            <person name="Miettinen O."/>
            <person name="Hibbett D.S."/>
            <person name="Nagy L.G."/>
        </authorList>
    </citation>
    <scope>NUCLEOTIDE SEQUENCE [LARGE SCALE GENOMIC DNA]</scope>
    <source>
        <strain evidence="2 3">CBS 166.37</strain>
    </source>
</reference>
<feature type="compositionally biased region" description="Low complexity" evidence="1">
    <location>
        <begin position="46"/>
        <end position="61"/>
    </location>
</feature>
<gene>
    <name evidence="2" type="ORF">BDQ12DRAFT_144332</name>
</gene>
<dbReference type="Proteomes" id="UP000308652">
    <property type="component" value="Unassembled WGS sequence"/>
</dbReference>
<keyword evidence="3" id="KW-1185">Reference proteome</keyword>
<name>A0A5C3LZK6_9AGAR</name>
<evidence type="ECO:0000313" key="2">
    <source>
        <dbReference type="EMBL" id="TFK37536.1"/>
    </source>
</evidence>
<dbReference type="AlphaFoldDB" id="A0A5C3LZK6"/>
<feature type="compositionally biased region" description="Low complexity" evidence="1">
    <location>
        <begin position="86"/>
        <end position="97"/>
    </location>
</feature>
<evidence type="ECO:0000256" key="1">
    <source>
        <dbReference type="SAM" id="MobiDB-lite"/>
    </source>
</evidence>
<proteinExistence type="predicted"/>